<dbReference type="RefSeq" id="WP_195169671.1">
    <property type="nucleotide sequence ID" value="NZ_CP062983.1"/>
</dbReference>
<evidence type="ECO:0000256" key="2">
    <source>
        <dbReference type="SAM" id="Phobius"/>
    </source>
</evidence>
<dbReference type="Proteomes" id="UP000594468">
    <property type="component" value="Chromosome"/>
</dbReference>
<feature type="transmembrane region" description="Helical" evidence="2">
    <location>
        <begin position="406"/>
        <end position="439"/>
    </location>
</feature>
<organism evidence="3 4">
    <name type="scientific">Phototrophicus methaneseepsis</name>
    <dbReference type="NCBI Taxonomy" id="2710758"/>
    <lineage>
        <taxon>Bacteria</taxon>
        <taxon>Bacillati</taxon>
        <taxon>Chloroflexota</taxon>
        <taxon>Candidatus Thermofontia</taxon>
        <taxon>Phototrophicales</taxon>
        <taxon>Phototrophicaceae</taxon>
        <taxon>Phototrophicus</taxon>
    </lineage>
</organism>
<dbReference type="EMBL" id="CP062983">
    <property type="protein sequence ID" value="QPC81599.1"/>
    <property type="molecule type" value="Genomic_DNA"/>
</dbReference>
<feature type="region of interest" description="Disordered" evidence="1">
    <location>
        <begin position="799"/>
        <end position="827"/>
    </location>
</feature>
<name>A0A7S8IDQ6_9CHLR</name>
<evidence type="ECO:0000313" key="3">
    <source>
        <dbReference type="EMBL" id="QPC81599.1"/>
    </source>
</evidence>
<keyword evidence="4" id="KW-1185">Reference proteome</keyword>
<feature type="transmembrane region" description="Helical" evidence="2">
    <location>
        <begin position="476"/>
        <end position="495"/>
    </location>
</feature>
<feature type="transmembrane region" description="Helical" evidence="2">
    <location>
        <begin position="150"/>
        <end position="172"/>
    </location>
</feature>
<reference evidence="3 4" key="1">
    <citation type="submission" date="2020-02" db="EMBL/GenBank/DDBJ databases">
        <authorList>
            <person name="Zheng R.K."/>
            <person name="Sun C.M."/>
        </authorList>
    </citation>
    <scope>NUCLEOTIDE SEQUENCE [LARGE SCALE GENOMIC DNA]</scope>
    <source>
        <strain evidence="4">rifampicinis</strain>
    </source>
</reference>
<keyword evidence="2" id="KW-0472">Membrane</keyword>
<evidence type="ECO:0000256" key="1">
    <source>
        <dbReference type="SAM" id="MobiDB-lite"/>
    </source>
</evidence>
<keyword evidence="2" id="KW-0812">Transmembrane</keyword>
<proteinExistence type="predicted"/>
<feature type="transmembrane region" description="Helical" evidence="2">
    <location>
        <begin position="540"/>
        <end position="563"/>
    </location>
</feature>
<feature type="transmembrane region" description="Helical" evidence="2">
    <location>
        <begin position="278"/>
        <end position="300"/>
    </location>
</feature>
<feature type="transmembrane region" description="Helical" evidence="2">
    <location>
        <begin position="515"/>
        <end position="534"/>
    </location>
</feature>
<feature type="transmembrane region" description="Helical" evidence="2">
    <location>
        <begin position="114"/>
        <end position="138"/>
    </location>
</feature>
<dbReference type="AlphaFoldDB" id="A0A7S8IDQ6"/>
<sequence>MFKSYINPVERAEADSKLKRLMFEGLALGGTGLGVLALIFEIAADAFSVAAYQTLLAIHGANGYHEIAIASFIVLSIFLFFGIVPAYKAGAYLRPNAGGSGPLVEAIGPPRMRWLSWIGTSLFFLDAVLTIIISSISAADVTMLIFPEFAAYRIVLAEIYAFFIMVILVALGPKRAVPLFLLGGGAFTIFTIFALSIVSAAALGNPEWAFLTNGIVNRLEGAGVVEHVVRAQQDLSALGPTVVFQLFFRSMSSAMLGFSGYEVIPASGKHAAKPKWKVINTALTLAAVFLIGTGVFQLLAAQRWNIPSTEGYSTLLIEYEIVAAQTFGTGLDPEDIVVTDQDRSAATNRVANMSAEMAQSTLERAEDHVADDLEGLSEEELIDEIAYDIAFARALSNASGSTGTGFLTVAGVLLAIILLLAQGGGYVGGAAVAANAARLGRLPSFFNDDRIGIAVIWGIAAVLIPIIREVVIVESYYAFGFVSAFIITSTTVFFVREEVMIERGIEPGSAEARSLKFAGLRGMIASYFMGIVLITQKTDALLLIVVAGAVLTLLQLFIANGGLRREPLKRSMPPVRSGVLRPHYASGVQRAYDEARQRGIANAISEMIEAGELVKFNVEPERLIRLVSYTYAIPPSLFHHHDHDHDHDHVEEPSIDLEEIYQHAYDQRDEVLSTIEHYSHYGIFTFIDKYHKNWVNLDTGRHEATVQQAMLDVLFPKTDHDQIWEEYQTYRWEKIPEAVWQFCRERYRWAKDQWPNLSDRITTIWVLQDFGLVPPDIDIDMMVTVGDDHKDVRTIHIHSHAPDEEDDPETPSSPDVPDNGNDENTPL</sequence>
<feature type="transmembrane region" description="Helical" evidence="2">
    <location>
        <begin position="179"/>
        <end position="203"/>
    </location>
</feature>
<dbReference type="KEGG" id="pmet:G4Y79_18160"/>
<evidence type="ECO:0000313" key="4">
    <source>
        <dbReference type="Proteomes" id="UP000594468"/>
    </source>
</evidence>
<gene>
    <name evidence="3" type="ORF">G4Y79_18160</name>
</gene>
<protein>
    <submittedName>
        <fullName evidence="3">APC family permease</fullName>
    </submittedName>
</protein>
<feature type="transmembrane region" description="Helical" evidence="2">
    <location>
        <begin position="64"/>
        <end position="84"/>
    </location>
</feature>
<feature type="transmembrane region" description="Helical" evidence="2">
    <location>
        <begin position="21"/>
        <end position="44"/>
    </location>
</feature>
<keyword evidence="2" id="KW-1133">Transmembrane helix</keyword>
<accession>A0A7S8IDQ6</accession>
<feature type="transmembrane region" description="Helical" evidence="2">
    <location>
        <begin position="451"/>
        <end position="470"/>
    </location>
</feature>